<evidence type="ECO:0000313" key="2">
    <source>
        <dbReference type="Proteomes" id="UP000499080"/>
    </source>
</evidence>
<comment type="caution">
    <text evidence="1">The sequence shown here is derived from an EMBL/GenBank/DDBJ whole genome shotgun (WGS) entry which is preliminary data.</text>
</comment>
<keyword evidence="2" id="KW-1185">Reference proteome</keyword>
<proteinExistence type="predicted"/>
<reference evidence="1 2" key="1">
    <citation type="journal article" date="2019" name="Sci. Rep.">
        <title>Orb-weaving spider Araneus ventricosus genome elucidates the spidroin gene catalogue.</title>
        <authorList>
            <person name="Kono N."/>
            <person name="Nakamura H."/>
            <person name="Ohtoshi R."/>
            <person name="Moran D.A.P."/>
            <person name="Shinohara A."/>
            <person name="Yoshida Y."/>
            <person name="Fujiwara M."/>
            <person name="Mori M."/>
            <person name="Tomita M."/>
            <person name="Arakawa K."/>
        </authorList>
    </citation>
    <scope>NUCLEOTIDE SEQUENCE [LARGE SCALE GENOMIC DNA]</scope>
</reference>
<protein>
    <submittedName>
        <fullName evidence="1">Uncharacterized protein</fullName>
    </submittedName>
</protein>
<dbReference type="AlphaFoldDB" id="A0A4Y2EH13"/>
<gene>
    <name evidence="1" type="ORF">AVEN_97073_1</name>
</gene>
<dbReference type="Proteomes" id="UP000499080">
    <property type="component" value="Unassembled WGS sequence"/>
</dbReference>
<name>A0A4Y2EH13_ARAVE</name>
<evidence type="ECO:0000313" key="1">
    <source>
        <dbReference type="EMBL" id="GBM27556.1"/>
    </source>
</evidence>
<dbReference type="EMBL" id="BGPR01000589">
    <property type="protein sequence ID" value="GBM27556.1"/>
    <property type="molecule type" value="Genomic_DNA"/>
</dbReference>
<sequence>MPMNVARQKFGCIREELLYSKNLTSFRQRKKSIIYPIGATSLLQSVCRFGERETGGILRGWFKILVVKPPMTFIDGQSWCPVTLLIGNLQWHFIHTLGKTLLNMLPHRGCMEKFWGHAVENGGMSEGRLFPTRARRPTAFKNNKLLNFVNATNDATCHRYFKSDTSCPTDVVQHEKNTGILWMR</sequence>
<accession>A0A4Y2EH13</accession>
<organism evidence="1 2">
    <name type="scientific">Araneus ventricosus</name>
    <name type="common">Orbweaver spider</name>
    <name type="synonym">Epeira ventricosa</name>
    <dbReference type="NCBI Taxonomy" id="182803"/>
    <lineage>
        <taxon>Eukaryota</taxon>
        <taxon>Metazoa</taxon>
        <taxon>Ecdysozoa</taxon>
        <taxon>Arthropoda</taxon>
        <taxon>Chelicerata</taxon>
        <taxon>Arachnida</taxon>
        <taxon>Araneae</taxon>
        <taxon>Araneomorphae</taxon>
        <taxon>Entelegynae</taxon>
        <taxon>Araneoidea</taxon>
        <taxon>Araneidae</taxon>
        <taxon>Araneus</taxon>
    </lineage>
</organism>